<evidence type="ECO:0000313" key="2">
    <source>
        <dbReference type="Proteomes" id="UP001062776"/>
    </source>
</evidence>
<name>A0ABQ0Q0I9_9PROT</name>
<organism evidence="1 2">
    <name type="scientific">Asaia krungthepensis NRIC 0535</name>
    <dbReference type="NCBI Taxonomy" id="1307925"/>
    <lineage>
        <taxon>Bacteria</taxon>
        <taxon>Pseudomonadati</taxon>
        <taxon>Pseudomonadota</taxon>
        <taxon>Alphaproteobacteria</taxon>
        <taxon>Acetobacterales</taxon>
        <taxon>Acetobacteraceae</taxon>
        <taxon>Asaia</taxon>
    </lineage>
</organism>
<proteinExistence type="predicted"/>
<keyword evidence="2" id="KW-1185">Reference proteome</keyword>
<evidence type="ECO:0000313" key="1">
    <source>
        <dbReference type="EMBL" id="GBQ86192.1"/>
    </source>
</evidence>
<accession>A0ABQ0Q0I9</accession>
<reference evidence="1" key="1">
    <citation type="submission" date="2013-04" db="EMBL/GenBank/DDBJ databases">
        <title>The genome sequencing project of 58 acetic acid bacteria.</title>
        <authorList>
            <person name="Okamoto-Kainuma A."/>
            <person name="Ishikawa M."/>
            <person name="Umino S."/>
            <person name="Koizumi Y."/>
            <person name="Shiwa Y."/>
            <person name="Yoshikawa H."/>
            <person name="Matsutani M."/>
            <person name="Matsushita K."/>
        </authorList>
    </citation>
    <scope>NUCLEOTIDE SEQUENCE</scope>
    <source>
        <strain evidence="1">NRIC 0535</strain>
    </source>
</reference>
<sequence length="166" mass="18944">MDGYFDWQSEFRGFKTSPVFHLDFVTCIPDILRHIIGMFQTRDAQLFELQPRGLIRGGTARSVDPSFYDHGERRRCSHLSTTADICIERAPDRSVIFVEKNTPPFRRIPLIVSRARPIKGFAFLGSPDSPSGLVSLWVDRRTGYDFIIFGIYQAPSLKGLGSIYIR</sequence>
<comment type="caution">
    <text evidence="1">The sequence shown here is derived from an EMBL/GenBank/DDBJ whole genome shotgun (WGS) entry which is preliminary data.</text>
</comment>
<protein>
    <submittedName>
        <fullName evidence="1">Uncharacterized protein</fullName>
    </submittedName>
</protein>
<dbReference type="Proteomes" id="UP001062776">
    <property type="component" value="Unassembled WGS sequence"/>
</dbReference>
<dbReference type="EMBL" id="BAPV01000005">
    <property type="protein sequence ID" value="GBQ86192.1"/>
    <property type="molecule type" value="Genomic_DNA"/>
</dbReference>
<gene>
    <name evidence="1" type="ORF">AA0535_0956</name>
</gene>